<organism evidence="6 7">
    <name type="scientific">Niabella digestorum</name>
    <dbReference type="NCBI Taxonomy" id="3117701"/>
    <lineage>
        <taxon>Bacteria</taxon>
        <taxon>Pseudomonadati</taxon>
        <taxon>Bacteroidota</taxon>
        <taxon>Chitinophagia</taxon>
        <taxon>Chitinophagales</taxon>
        <taxon>Chitinophagaceae</taxon>
        <taxon>Niabella</taxon>
    </lineage>
</organism>
<name>A0ABU7RD71_9BACT</name>
<evidence type="ECO:0000256" key="2">
    <source>
        <dbReference type="ARBA" id="ARBA00022692"/>
    </source>
</evidence>
<evidence type="ECO:0000256" key="1">
    <source>
        <dbReference type="ARBA" id="ARBA00004141"/>
    </source>
</evidence>
<keyword evidence="2 5" id="KW-0812">Transmembrane</keyword>
<sequence>MVIDIIVIIIGVLAAIRGLRQGLIVGVCSFLAIIVGLAAAMKLSSVFAEKIGSAANLTGRWVPFVAFLLVFAVVALLVRSLSSIVHNVSEKLFLGIFNRLGGMVFFVLIYLTPVAILLFYITQLKLLSASYIEASFTYPFLKSLGSFTIESLGSIIPAFKNMFSALEQFFESAAHRIQEH</sequence>
<evidence type="ECO:0000256" key="4">
    <source>
        <dbReference type="ARBA" id="ARBA00023136"/>
    </source>
</evidence>
<dbReference type="PANTHER" id="PTHR37306:SF1">
    <property type="entry name" value="COLICIN V PRODUCTION PROTEIN"/>
    <property type="match status" value="1"/>
</dbReference>
<keyword evidence="7" id="KW-1185">Reference proteome</keyword>
<dbReference type="PANTHER" id="PTHR37306">
    <property type="entry name" value="COLICIN V PRODUCTION PROTEIN"/>
    <property type="match status" value="1"/>
</dbReference>
<dbReference type="Proteomes" id="UP001357452">
    <property type="component" value="Unassembled WGS sequence"/>
</dbReference>
<protein>
    <submittedName>
        <fullName evidence="6">CvpA family protein</fullName>
    </submittedName>
</protein>
<gene>
    <name evidence="6" type="ORF">V2H41_01535</name>
</gene>
<comment type="subcellular location">
    <subcellularLocation>
        <location evidence="1">Membrane</location>
        <topology evidence="1">Multi-pass membrane protein</topology>
    </subcellularLocation>
</comment>
<feature type="transmembrane region" description="Helical" evidence="5">
    <location>
        <begin position="23"/>
        <end position="41"/>
    </location>
</feature>
<evidence type="ECO:0000256" key="5">
    <source>
        <dbReference type="SAM" id="Phobius"/>
    </source>
</evidence>
<feature type="transmembrane region" description="Helical" evidence="5">
    <location>
        <begin position="100"/>
        <end position="121"/>
    </location>
</feature>
<accession>A0ABU7RD71</accession>
<dbReference type="InterPro" id="IPR003825">
    <property type="entry name" value="Colicin-V_CvpA"/>
</dbReference>
<reference evidence="6 7" key="1">
    <citation type="submission" date="2024-01" db="EMBL/GenBank/DDBJ databases">
        <title>Niabella digestum sp. nov., isolated from waste digestion system.</title>
        <authorList>
            <person name="Zhang L."/>
        </authorList>
    </citation>
    <scope>NUCLEOTIDE SEQUENCE [LARGE SCALE GENOMIC DNA]</scope>
    <source>
        <strain evidence="6 7">A18</strain>
    </source>
</reference>
<evidence type="ECO:0000313" key="7">
    <source>
        <dbReference type="Proteomes" id="UP001357452"/>
    </source>
</evidence>
<evidence type="ECO:0000256" key="3">
    <source>
        <dbReference type="ARBA" id="ARBA00022989"/>
    </source>
</evidence>
<feature type="transmembrane region" description="Helical" evidence="5">
    <location>
        <begin position="61"/>
        <end position="79"/>
    </location>
</feature>
<keyword evidence="3 5" id="KW-1133">Transmembrane helix</keyword>
<dbReference type="Pfam" id="PF02674">
    <property type="entry name" value="Colicin_V"/>
    <property type="match status" value="1"/>
</dbReference>
<keyword evidence="4 5" id="KW-0472">Membrane</keyword>
<proteinExistence type="predicted"/>
<comment type="caution">
    <text evidence="6">The sequence shown here is derived from an EMBL/GenBank/DDBJ whole genome shotgun (WGS) entry which is preliminary data.</text>
</comment>
<dbReference type="EMBL" id="JAZGLY010000001">
    <property type="protein sequence ID" value="MEE6185944.1"/>
    <property type="molecule type" value="Genomic_DNA"/>
</dbReference>
<evidence type="ECO:0000313" key="6">
    <source>
        <dbReference type="EMBL" id="MEE6185944.1"/>
    </source>
</evidence>
<dbReference type="RefSeq" id="WP_330973350.1">
    <property type="nucleotide sequence ID" value="NZ_JAZGLY010000001.1"/>
</dbReference>